<dbReference type="AlphaFoldDB" id="A0A8T0JUU0"/>
<sequence>MLTKTPELRVRSIKGTTFPPRKKNSPALWPTDPMDHIIGREHVTLEVNDNYHDKTFYPYQIETNHHCIALEQLSGRRPATSVLYTYIDSFFVPGPTSQPFAGWSEVNLVWRTVWQPERKERRPPYLLLDGVSESNLSISVDLLL</sequence>
<proteinExistence type="predicted"/>
<organism evidence="1 2">
    <name type="scientific">Phaseolus angularis</name>
    <name type="common">Azuki bean</name>
    <name type="synonym">Vigna angularis</name>
    <dbReference type="NCBI Taxonomy" id="3914"/>
    <lineage>
        <taxon>Eukaryota</taxon>
        <taxon>Viridiplantae</taxon>
        <taxon>Streptophyta</taxon>
        <taxon>Embryophyta</taxon>
        <taxon>Tracheophyta</taxon>
        <taxon>Spermatophyta</taxon>
        <taxon>Magnoliopsida</taxon>
        <taxon>eudicotyledons</taxon>
        <taxon>Gunneridae</taxon>
        <taxon>Pentapetalae</taxon>
        <taxon>rosids</taxon>
        <taxon>fabids</taxon>
        <taxon>Fabales</taxon>
        <taxon>Fabaceae</taxon>
        <taxon>Papilionoideae</taxon>
        <taxon>50 kb inversion clade</taxon>
        <taxon>NPAAA clade</taxon>
        <taxon>indigoferoid/millettioid clade</taxon>
        <taxon>Phaseoleae</taxon>
        <taxon>Vigna</taxon>
    </lineage>
</organism>
<protein>
    <submittedName>
        <fullName evidence="1">Uncharacterized protein</fullName>
    </submittedName>
</protein>
<reference evidence="1 2" key="1">
    <citation type="submission" date="2020-05" db="EMBL/GenBank/DDBJ databases">
        <title>Vigna angularis (adzuki bean) Var. LongXiaoDou No. 4 denovo assembly.</title>
        <authorList>
            <person name="Xiang H."/>
        </authorList>
    </citation>
    <scope>NUCLEOTIDE SEQUENCE [LARGE SCALE GENOMIC DNA]</scope>
    <source>
        <tissue evidence="1">Leaf</tissue>
    </source>
</reference>
<accession>A0A8T0JUU0</accession>
<gene>
    <name evidence="1" type="ORF">HKW66_Vig0248490</name>
</gene>
<dbReference type="Proteomes" id="UP000743370">
    <property type="component" value="Unassembled WGS sequence"/>
</dbReference>
<evidence type="ECO:0000313" key="2">
    <source>
        <dbReference type="Proteomes" id="UP000743370"/>
    </source>
</evidence>
<evidence type="ECO:0000313" key="1">
    <source>
        <dbReference type="EMBL" id="KAG2380639.1"/>
    </source>
</evidence>
<dbReference type="EMBL" id="JABFOF010000009">
    <property type="protein sequence ID" value="KAG2380639.1"/>
    <property type="molecule type" value="Genomic_DNA"/>
</dbReference>
<comment type="caution">
    <text evidence="1">The sequence shown here is derived from an EMBL/GenBank/DDBJ whole genome shotgun (WGS) entry which is preliminary data.</text>
</comment>
<name>A0A8T0JUU0_PHAAN</name>